<comment type="caution">
    <text evidence="15">The sequence shown here is derived from an EMBL/GenBank/DDBJ whole genome shotgun (WGS) entry which is preliminary data.</text>
</comment>
<dbReference type="InterPro" id="IPR006171">
    <property type="entry name" value="TOPRIM_dom"/>
</dbReference>
<keyword evidence="5" id="KW-0460">Magnesium</keyword>
<dbReference type="GO" id="GO:0043597">
    <property type="term" value="C:cytoplasmic replication fork"/>
    <property type="evidence" value="ECO:0007669"/>
    <property type="project" value="TreeGrafter"/>
</dbReference>
<dbReference type="RefSeq" id="WP_078054343.1">
    <property type="nucleotide sequence ID" value="NZ_MRAE01000001.1"/>
</dbReference>
<evidence type="ECO:0000259" key="14">
    <source>
        <dbReference type="PROSITE" id="PS52039"/>
    </source>
</evidence>
<dbReference type="CDD" id="cd03362">
    <property type="entry name" value="TOPRIM_TopoIA_TopoIII"/>
    <property type="match status" value="1"/>
</dbReference>
<protein>
    <recommendedName>
        <fullName evidence="3">DNA topoisomerase</fullName>
        <ecNumber evidence="3">5.6.2.1</ecNumber>
    </recommendedName>
    <alternativeName>
        <fullName evidence="12">Omega-protein</fullName>
    </alternativeName>
    <alternativeName>
        <fullName evidence="11">Relaxing enzyme</fullName>
    </alternativeName>
    <alternativeName>
        <fullName evidence="9">Swivelase</fullName>
    </alternativeName>
    <alternativeName>
        <fullName evidence="10">Untwisting enzyme</fullName>
    </alternativeName>
</protein>
<evidence type="ECO:0000256" key="5">
    <source>
        <dbReference type="ARBA" id="ARBA00022842"/>
    </source>
</evidence>
<dbReference type="InterPro" id="IPR013826">
    <property type="entry name" value="Topo_IA_cen_sub3"/>
</dbReference>
<dbReference type="InterPro" id="IPR034144">
    <property type="entry name" value="TOPRIM_TopoIII"/>
</dbReference>
<name>A0A1S9IHX8_9CLOT</name>
<evidence type="ECO:0000313" key="15">
    <source>
        <dbReference type="EMBL" id="OOO69890.1"/>
    </source>
</evidence>
<evidence type="ECO:0000256" key="12">
    <source>
        <dbReference type="ARBA" id="ARBA00032877"/>
    </source>
</evidence>
<evidence type="ECO:0000256" key="11">
    <source>
        <dbReference type="ARBA" id="ARBA00032235"/>
    </source>
</evidence>
<dbReference type="InterPro" id="IPR003601">
    <property type="entry name" value="Topo_IA_2"/>
</dbReference>
<dbReference type="PROSITE" id="PS52039">
    <property type="entry name" value="TOPO_IA_2"/>
    <property type="match status" value="1"/>
</dbReference>
<evidence type="ECO:0000313" key="16">
    <source>
        <dbReference type="Proteomes" id="UP000190256"/>
    </source>
</evidence>
<dbReference type="InterPro" id="IPR000380">
    <property type="entry name" value="Topo_IA"/>
</dbReference>
<dbReference type="Gene3D" id="1.10.460.10">
    <property type="entry name" value="Topoisomerase I, domain 2"/>
    <property type="match status" value="1"/>
</dbReference>
<dbReference type="PRINTS" id="PR00417">
    <property type="entry name" value="PRTPISMRASEI"/>
</dbReference>
<evidence type="ECO:0000256" key="7">
    <source>
        <dbReference type="ARBA" id="ARBA00023125"/>
    </source>
</evidence>
<reference evidence="15 16" key="1">
    <citation type="submission" date="2016-12" db="EMBL/GenBank/DDBJ databases">
        <title>Clostridium tepidum sp. nov., a close relative of Clostridium sporogenes and Clostridium botulinum Group I.</title>
        <authorList>
            <person name="Dobritsa A.P."/>
            <person name="Kutumbaka K.K."/>
            <person name="Werner K."/>
            <person name="Wiedmann M."/>
            <person name="Asmus A."/>
            <person name="Samadpour M."/>
        </authorList>
    </citation>
    <scope>NUCLEOTIDE SEQUENCE [LARGE SCALE GENOMIC DNA]</scope>
    <source>
        <strain evidence="15 16">IEH 97212</strain>
    </source>
</reference>
<evidence type="ECO:0000256" key="4">
    <source>
        <dbReference type="ARBA" id="ARBA00022723"/>
    </source>
</evidence>
<accession>A0A1S9IHX8</accession>
<dbReference type="Pfam" id="PF01131">
    <property type="entry name" value="Topoisom_bac"/>
    <property type="match status" value="1"/>
</dbReference>
<comment type="similarity">
    <text evidence="2">Belongs to the type IA topoisomerase family.</text>
</comment>
<dbReference type="Pfam" id="PF01751">
    <property type="entry name" value="Toprim"/>
    <property type="match status" value="1"/>
</dbReference>
<dbReference type="Proteomes" id="UP000190256">
    <property type="component" value="Unassembled WGS sequence"/>
</dbReference>
<dbReference type="PROSITE" id="PS00396">
    <property type="entry name" value="TOPO_IA_1"/>
    <property type="match status" value="1"/>
</dbReference>
<dbReference type="InterPro" id="IPR003602">
    <property type="entry name" value="Topo_IA_DNA-bd_dom"/>
</dbReference>
<proteinExistence type="inferred from homology"/>
<dbReference type="InterPro" id="IPR023405">
    <property type="entry name" value="Topo_IA_core_domain"/>
</dbReference>
<dbReference type="AlphaFoldDB" id="A0A1S9IHX8"/>
<dbReference type="SUPFAM" id="SSF56712">
    <property type="entry name" value="Prokaryotic type I DNA topoisomerase"/>
    <property type="match status" value="1"/>
</dbReference>
<dbReference type="GO" id="GO:0003917">
    <property type="term" value="F:DNA topoisomerase type I (single strand cut, ATP-independent) activity"/>
    <property type="evidence" value="ECO:0007669"/>
    <property type="project" value="UniProtKB-EC"/>
</dbReference>
<dbReference type="PROSITE" id="PS50880">
    <property type="entry name" value="TOPRIM"/>
    <property type="match status" value="1"/>
</dbReference>
<comment type="catalytic activity">
    <reaction evidence="1">
        <text>ATP-independent breakage of single-stranded DNA, followed by passage and rejoining.</text>
        <dbReference type="EC" id="5.6.2.1"/>
    </reaction>
</comment>
<dbReference type="OrthoDB" id="9803554at2"/>
<dbReference type="PANTHER" id="PTHR11390">
    <property type="entry name" value="PROKARYOTIC DNA TOPOISOMERASE"/>
    <property type="match status" value="1"/>
</dbReference>
<organism evidence="15 16">
    <name type="scientific">Clostridium tepidum</name>
    <dbReference type="NCBI Taxonomy" id="1962263"/>
    <lineage>
        <taxon>Bacteria</taxon>
        <taxon>Bacillati</taxon>
        <taxon>Bacillota</taxon>
        <taxon>Clostridia</taxon>
        <taxon>Eubacteriales</taxon>
        <taxon>Clostridiaceae</taxon>
        <taxon>Clostridium</taxon>
    </lineage>
</organism>
<dbReference type="EMBL" id="MRAE01000001">
    <property type="protein sequence ID" value="OOO69890.1"/>
    <property type="molecule type" value="Genomic_DNA"/>
</dbReference>
<dbReference type="PANTHER" id="PTHR11390:SF21">
    <property type="entry name" value="DNA TOPOISOMERASE 3-ALPHA"/>
    <property type="match status" value="1"/>
</dbReference>
<dbReference type="InterPro" id="IPR023406">
    <property type="entry name" value="Topo_IA_AS"/>
</dbReference>
<dbReference type="CDD" id="cd00186">
    <property type="entry name" value="TOP1Ac"/>
    <property type="match status" value="1"/>
</dbReference>
<evidence type="ECO:0000256" key="1">
    <source>
        <dbReference type="ARBA" id="ARBA00000213"/>
    </source>
</evidence>
<keyword evidence="4" id="KW-0479">Metal-binding</keyword>
<keyword evidence="6" id="KW-0799">Topoisomerase</keyword>
<dbReference type="SMART" id="SM00437">
    <property type="entry name" value="TOP1Ac"/>
    <property type="match status" value="1"/>
</dbReference>
<dbReference type="GO" id="GO:0046872">
    <property type="term" value="F:metal ion binding"/>
    <property type="evidence" value="ECO:0007669"/>
    <property type="project" value="UniProtKB-KW"/>
</dbReference>
<dbReference type="InterPro" id="IPR013825">
    <property type="entry name" value="Topo_IA_cen_sub2"/>
</dbReference>
<feature type="domain" description="Topo IA-type catalytic" evidence="14">
    <location>
        <begin position="151"/>
        <end position="562"/>
    </location>
</feature>
<dbReference type="Gene3D" id="3.40.50.140">
    <property type="match status" value="1"/>
</dbReference>
<dbReference type="GO" id="GO:0006310">
    <property type="term" value="P:DNA recombination"/>
    <property type="evidence" value="ECO:0007669"/>
    <property type="project" value="TreeGrafter"/>
</dbReference>
<keyword evidence="7" id="KW-0238">DNA-binding</keyword>
<dbReference type="EC" id="5.6.2.1" evidence="3"/>
<dbReference type="SMART" id="SM00436">
    <property type="entry name" value="TOP1Bc"/>
    <property type="match status" value="1"/>
</dbReference>
<evidence type="ECO:0000256" key="9">
    <source>
        <dbReference type="ARBA" id="ARBA00030003"/>
    </source>
</evidence>
<dbReference type="GO" id="GO:0006265">
    <property type="term" value="P:DNA topological change"/>
    <property type="evidence" value="ECO:0007669"/>
    <property type="project" value="InterPro"/>
</dbReference>
<dbReference type="NCBIfam" id="TIGR01056">
    <property type="entry name" value="topB"/>
    <property type="match status" value="1"/>
</dbReference>
<evidence type="ECO:0000256" key="8">
    <source>
        <dbReference type="ARBA" id="ARBA00023235"/>
    </source>
</evidence>
<dbReference type="NCBIfam" id="NF005829">
    <property type="entry name" value="PRK07726.1"/>
    <property type="match status" value="1"/>
</dbReference>
<evidence type="ECO:0000256" key="10">
    <source>
        <dbReference type="ARBA" id="ARBA00031985"/>
    </source>
</evidence>
<evidence type="ECO:0000256" key="3">
    <source>
        <dbReference type="ARBA" id="ARBA00012891"/>
    </source>
</evidence>
<dbReference type="GO" id="GO:0006281">
    <property type="term" value="P:DNA repair"/>
    <property type="evidence" value="ECO:0007669"/>
    <property type="project" value="TreeGrafter"/>
</dbReference>
<dbReference type="InterPro" id="IPR005738">
    <property type="entry name" value="TopoIII"/>
</dbReference>
<dbReference type="GO" id="GO:0003677">
    <property type="term" value="F:DNA binding"/>
    <property type="evidence" value="ECO:0007669"/>
    <property type="project" value="UniProtKB-KW"/>
</dbReference>
<evidence type="ECO:0000256" key="6">
    <source>
        <dbReference type="ARBA" id="ARBA00023029"/>
    </source>
</evidence>
<dbReference type="Gene3D" id="1.10.290.10">
    <property type="entry name" value="Topoisomerase I, domain 4"/>
    <property type="match status" value="1"/>
</dbReference>
<dbReference type="InterPro" id="IPR013824">
    <property type="entry name" value="Topo_IA_cen_sub1"/>
</dbReference>
<feature type="domain" description="Toprim" evidence="13">
    <location>
        <begin position="1"/>
        <end position="134"/>
    </location>
</feature>
<evidence type="ECO:0000256" key="2">
    <source>
        <dbReference type="ARBA" id="ARBA00009446"/>
    </source>
</evidence>
<dbReference type="Gene3D" id="2.70.20.10">
    <property type="entry name" value="Topoisomerase I, domain 3"/>
    <property type="match status" value="1"/>
</dbReference>
<keyword evidence="8 15" id="KW-0413">Isomerase</keyword>
<dbReference type="InterPro" id="IPR013497">
    <property type="entry name" value="Topo_IA_cen"/>
</dbReference>
<sequence>MKLVIAEKPSVAMSIAKVIGANSRKDGYVEGNNYIVSWCVGHLVRMSNPETYDERYKRWNIADLPIFPDNYKYEVSKYTKKQYSILKKLLADKRVVEVVNACDAAREGELIFRLVYNQARCKKPIKRLWISSMEDKAIKEGFNNLKDGIEYENLYRSALARGQADWLVGMNLSRYYSCLHNKNYSVGRVQTPTLSMVVDRDKAIRNFEKEKYFTVQIDANNMKLETSRIDEKEKADKLLSSIPGIIEIKEIEKKRKITRPDRLFDLTTLQRECNKYFGYSAKQTLDYAQSLYEKKLITYPRTDSRFLTDDMVDNVKSYVDSFGNDFDEKNFKSIFDSKKVEDHHAVIPTSASLDFDTTSLQRSEEKVFELIKAKLLAARSGNLITENTRLICGVKGYEFTTTGTVVIDEGYTKYLTPYIKKKEDKVLPKLDEGDKLNVESKKINEKYTNPPKHYTEDTLLKAMELAGSDANQDVELERKGLGTPATRAGILENLINKELIKRDERKLISTEKGEQLVSLVADFLRNPNTTVDWEVKLYEISEGKADLKDFIGDVEKRIREVISQK</sequence>
<evidence type="ECO:0000259" key="13">
    <source>
        <dbReference type="PROSITE" id="PS50880"/>
    </source>
</evidence>
<dbReference type="SMART" id="SM00493">
    <property type="entry name" value="TOPRIM"/>
    <property type="match status" value="1"/>
</dbReference>
<gene>
    <name evidence="15" type="ORF">BS638_00445</name>
</gene>